<reference evidence="1 2" key="1">
    <citation type="journal article" date="2019" name="Sci. Rep.">
        <title>Orb-weaving spider Araneus ventricosus genome elucidates the spidroin gene catalogue.</title>
        <authorList>
            <person name="Kono N."/>
            <person name="Nakamura H."/>
            <person name="Ohtoshi R."/>
            <person name="Moran D.A.P."/>
            <person name="Shinohara A."/>
            <person name="Yoshida Y."/>
            <person name="Fujiwara M."/>
            <person name="Mori M."/>
            <person name="Tomita M."/>
            <person name="Arakawa K."/>
        </authorList>
    </citation>
    <scope>NUCLEOTIDE SEQUENCE [LARGE SCALE GENOMIC DNA]</scope>
</reference>
<dbReference type="Proteomes" id="UP000499080">
    <property type="component" value="Unassembled WGS sequence"/>
</dbReference>
<proteinExistence type="predicted"/>
<evidence type="ECO:0000313" key="1">
    <source>
        <dbReference type="EMBL" id="GBL97547.1"/>
    </source>
</evidence>
<accession>A0A4Y2C1A3</accession>
<organism evidence="1 2">
    <name type="scientific">Araneus ventricosus</name>
    <name type="common">Orbweaver spider</name>
    <name type="synonym">Epeira ventricosa</name>
    <dbReference type="NCBI Taxonomy" id="182803"/>
    <lineage>
        <taxon>Eukaryota</taxon>
        <taxon>Metazoa</taxon>
        <taxon>Ecdysozoa</taxon>
        <taxon>Arthropoda</taxon>
        <taxon>Chelicerata</taxon>
        <taxon>Arachnida</taxon>
        <taxon>Araneae</taxon>
        <taxon>Araneomorphae</taxon>
        <taxon>Entelegynae</taxon>
        <taxon>Araneoidea</taxon>
        <taxon>Araneidae</taxon>
        <taxon>Araneus</taxon>
    </lineage>
</organism>
<protein>
    <submittedName>
        <fullName evidence="1">Uncharacterized protein</fullName>
    </submittedName>
</protein>
<gene>
    <name evidence="1" type="ORF">AVEN_162997_1</name>
</gene>
<comment type="caution">
    <text evidence="1">The sequence shown here is derived from an EMBL/GenBank/DDBJ whole genome shotgun (WGS) entry which is preliminary data.</text>
</comment>
<dbReference type="AlphaFoldDB" id="A0A4Y2C1A3"/>
<keyword evidence="2" id="KW-1185">Reference proteome</keyword>
<name>A0A4Y2C1A3_ARAVE</name>
<sequence length="150" mass="17497">MCMKMDICGLDDLDICMKMDIWGLDDLDICMKMDIWGLDDLDICGLDDLDICLKIDICGLDDLNICMKTHFRPICVRKLHRHYVYLSVNTMNQKSIKVEISFVVFSTKWWISFNKMVEILLRKVCLSANSFACEHDKPKTQRDSCVKFVI</sequence>
<dbReference type="EMBL" id="BGPR01000130">
    <property type="protein sequence ID" value="GBL97547.1"/>
    <property type="molecule type" value="Genomic_DNA"/>
</dbReference>
<evidence type="ECO:0000313" key="2">
    <source>
        <dbReference type="Proteomes" id="UP000499080"/>
    </source>
</evidence>